<name>A0A2Y9BK23_9FIRM</name>
<feature type="transmembrane region" description="Helical" evidence="7">
    <location>
        <begin position="408"/>
        <end position="431"/>
    </location>
</feature>
<comment type="caution">
    <text evidence="9">The sequence shown here is derived from an EMBL/GenBank/DDBJ whole genome shotgun (WGS) entry which is preliminary data.</text>
</comment>
<feature type="transmembrane region" description="Helical" evidence="7">
    <location>
        <begin position="127"/>
        <end position="145"/>
    </location>
</feature>
<evidence type="ECO:0000256" key="6">
    <source>
        <dbReference type="SAM" id="Coils"/>
    </source>
</evidence>
<keyword evidence="2" id="KW-1003">Cell membrane</keyword>
<evidence type="ECO:0000256" key="3">
    <source>
        <dbReference type="ARBA" id="ARBA00022692"/>
    </source>
</evidence>
<feature type="transmembrane region" description="Helical" evidence="7">
    <location>
        <begin position="832"/>
        <end position="854"/>
    </location>
</feature>
<evidence type="ECO:0000256" key="7">
    <source>
        <dbReference type="SAM" id="Phobius"/>
    </source>
</evidence>
<evidence type="ECO:0000256" key="5">
    <source>
        <dbReference type="ARBA" id="ARBA00023136"/>
    </source>
</evidence>
<feature type="transmembrane region" description="Helical" evidence="7">
    <location>
        <begin position="99"/>
        <end position="121"/>
    </location>
</feature>
<feature type="transmembrane region" description="Helical" evidence="7">
    <location>
        <begin position="59"/>
        <end position="87"/>
    </location>
</feature>
<dbReference type="Pfam" id="PF02687">
    <property type="entry name" value="FtsX"/>
    <property type="match status" value="1"/>
</dbReference>
<feature type="transmembrane region" description="Helical" evidence="7">
    <location>
        <begin position="285"/>
        <end position="313"/>
    </location>
</feature>
<feature type="transmembrane region" description="Helical" evidence="7">
    <location>
        <begin position="241"/>
        <end position="265"/>
    </location>
</feature>
<dbReference type="PANTHER" id="PTHR46795:SF3">
    <property type="entry name" value="ABC TRANSPORTER PERMEASE"/>
    <property type="match status" value="1"/>
</dbReference>
<feature type="transmembrane region" description="Helical" evidence="7">
    <location>
        <begin position="333"/>
        <end position="359"/>
    </location>
</feature>
<keyword evidence="6" id="KW-0175">Coiled coil</keyword>
<dbReference type="GO" id="GO:0005886">
    <property type="term" value="C:plasma membrane"/>
    <property type="evidence" value="ECO:0007669"/>
    <property type="project" value="UniProtKB-SubCell"/>
</dbReference>
<gene>
    <name evidence="9" type="ORF">A8806_11570</name>
</gene>
<reference evidence="9 10" key="1">
    <citation type="submission" date="2018-05" db="EMBL/GenBank/DDBJ databases">
        <title>The Hungate 1000. A catalogue of reference genomes from the rumen microbiome.</title>
        <authorList>
            <person name="Kelly W."/>
        </authorList>
    </citation>
    <scope>NUCLEOTIDE SEQUENCE [LARGE SCALE GENOMIC DNA]</scope>
    <source>
        <strain evidence="9 10">NLAE-zl-C242</strain>
    </source>
</reference>
<keyword evidence="4 7" id="KW-1133">Transmembrane helix</keyword>
<feature type="transmembrane region" description="Helical" evidence="7">
    <location>
        <begin position="742"/>
        <end position="764"/>
    </location>
</feature>
<evidence type="ECO:0000256" key="4">
    <source>
        <dbReference type="ARBA" id="ARBA00022989"/>
    </source>
</evidence>
<feature type="transmembrane region" description="Helical" evidence="7">
    <location>
        <begin position="197"/>
        <end position="221"/>
    </location>
</feature>
<organism evidence="9 10">
    <name type="scientific">Faecalicatena orotica</name>
    <dbReference type="NCBI Taxonomy" id="1544"/>
    <lineage>
        <taxon>Bacteria</taxon>
        <taxon>Bacillati</taxon>
        <taxon>Bacillota</taxon>
        <taxon>Clostridia</taxon>
        <taxon>Lachnospirales</taxon>
        <taxon>Lachnospiraceae</taxon>
        <taxon>Faecalicatena</taxon>
    </lineage>
</organism>
<feature type="transmembrane region" description="Helical" evidence="7">
    <location>
        <begin position="380"/>
        <end position="402"/>
    </location>
</feature>
<evidence type="ECO:0000256" key="1">
    <source>
        <dbReference type="ARBA" id="ARBA00004651"/>
    </source>
</evidence>
<protein>
    <submittedName>
        <fullName evidence="9">FtsX-like permease family protein</fullName>
    </submittedName>
</protein>
<dbReference type="Proteomes" id="UP000245845">
    <property type="component" value="Unassembled WGS sequence"/>
</dbReference>
<keyword evidence="3 7" id="KW-0812">Transmembrane</keyword>
<keyword evidence="5 7" id="KW-0472">Membrane</keyword>
<evidence type="ECO:0000259" key="8">
    <source>
        <dbReference type="Pfam" id="PF02687"/>
    </source>
</evidence>
<dbReference type="PROSITE" id="PS51257">
    <property type="entry name" value="PROKAR_LIPOPROTEIN"/>
    <property type="match status" value="1"/>
</dbReference>
<feature type="domain" description="ABC3 transporter permease C-terminal" evidence="8">
    <location>
        <begin position="246"/>
        <end position="353"/>
    </location>
</feature>
<feature type="transmembrane region" description="Helical" evidence="7">
    <location>
        <begin position="461"/>
        <end position="477"/>
    </location>
</feature>
<dbReference type="InterPro" id="IPR052536">
    <property type="entry name" value="ABC-4_Integral_Memb_Prot"/>
</dbReference>
<evidence type="ECO:0000313" key="10">
    <source>
        <dbReference type="Proteomes" id="UP000245845"/>
    </source>
</evidence>
<dbReference type="InterPro" id="IPR003838">
    <property type="entry name" value="ABC3_permease_C"/>
</dbReference>
<sequence length="865" mass="98106">MKRIANRFCAVVGIVISCLIFFAKWLSFQGVSYTILEFYAEVRRYGGISAFSNALEDPAVVAATGVSIVPAYLFLFLPLLLTAILLLRSVLFLAGKNANVLSSISYWTGFVYLLTVFLGVYTVRPAVAVSMILMVADYIGARLIMEHDEMNRKARELKRKEEAARLDKLRRMRFPGRYSKDFFEVIFANFRSNLKSYLLFILAASASVALIYVMFGALAAYHTLSPGQDVPSASGAQITSIFIEAAVIVVVLSVLLFVLIISNYIKTRMKNYGIFISLGIRRKTLGLVIALEYIVCILASLAAGLLAGNLFLPLTKILFLRAIGVHTSVPTDYGLLILITAIAFLLMAGLATLINYHLFEYTDITSSAVSETKKEKLPKRLLLVGLIYGIYCIITGISGYLYGYWMEGLSRLAVMLFGFLLLIYCGGSRLYRWFIKNRDRRLNHIFLTLPWKYRFRTNAKYLFLLFMIHIFALSVYLPRLSSVLTASAEKNLYPYDFVCMAHEGDEEFFQDLSADYDVQMETYPMVRIDTLLAEPFSFNTLKGSTNNGMFFPLGQHIGISESTYRTLKKIIRPDEKSSLNLNGREIHVVFQQDTSQRARLLDWYYSPMEDLGYDPHLRAGVICNYTLNNRDELYPPYRIKSQEKTILTGMFHEGDQENIVVFSDSYFEELRQSVLDRIEEEPSPTQLVTLKTSVREYQNVSEHLKVFTEKHAADTYVDPTILPCYGKQASQSFAEGGRFFKAIAFSVTALILLISSLFVFYLKYSLEIGELRRRNQLLEAVGMNRRERVHLLRSDMSVHSRFAFLAGVAVSAIFFIGMPVKRLFTGAETARYLILLAVLLAVYVVVYCAGIHFLEKGFIKKVEEP</sequence>
<evidence type="ECO:0000256" key="2">
    <source>
        <dbReference type="ARBA" id="ARBA00022475"/>
    </source>
</evidence>
<feature type="transmembrane region" description="Helical" evidence="7">
    <location>
        <begin position="802"/>
        <end position="820"/>
    </location>
</feature>
<proteinExistence type="predicted"/>
<dbReference type="PANTHER" id="PTHR46795">
    <property type="entry name" value="ABC TRANSPORTER PERMEASE-RELATED-RELATED"/>
    <property type="match status" value="1"/>
</dbReference>
<dbReference type="RefSeq" id="WP_181368815.1">
    <property type="nucleotide sequence ID" value="NZ_BAAACK010000024.1"/>
</dbReference>
<feature type="coiled-coil region" evidence="6">
    <location>
        <begin position="140"/>
        <end position="167"/>
    </location>
</feature>
<comment type="subcellular location">
    <subcellularLocation>
        <location evidence="1">Cell membrane</location>
        <topology evidence="1">Multi-pass membrane protein</topology>
    </subcellularLocation>
</comment>
<keyword evidence="10" id="KW-1185">Reference proteome</keyword>
<evidence type="ECO:0000313" key="9">
    <source>
        <dbReference type="EMBL" id="PWJ23136.1"/>
    </source>
</evidence>
<feature type="transmembrane region" description="Helical" evidence="7">
    <location>
        <begin position="7"/>
        <end position="26"/>
    </location>
</feature>
<dbReference type="AlphaFoldDB" id="A0A2Y9BK23"/>
<accession>A0A2Y9BK23</accession>
<dbReference type="EMBL" id="QGDL01000015">
    <property type="protein sequence ID" value="PWJ23136.1"/>
    <property type="molecule type" value="Genomic_DNA"/>
</dbReference>